<proteinExistence type="predicted"/>
<accession>A0A0E9U8F0</accession>
<reference evidence="1" key="1">
    <citation type="submission" date="2014-11" db="EMBL/GenBank/DDBJ databases">
        <authorList>
            <person name="Amaro Gonzalez C."/>
        </authorList>
    </citation>
    <scope>NUCLEOTIDE SEQUENCE</scope>
</reference>
<protein>
    <submittedName>
        <fullName evidence="1">Uncharacterized protein</fullName>
    </submittedName>
</protein>
<name>A0A0E9U8F0_ANGAN</name>
<reference evidence="1" key="2">
    <citation type="journal article" date="2015" name="Fish Shellfish Immunol.">
        <title>Early steps in the European eel (Anguilla anguilla)-Vibrio vulnificus interaction in the gills: Role of the RtxA13 toxin.</title>
        <authorList>
            <person name="Callol A."/>
            <person name="Pajuelo D."/>
            <person name="Ebbesson L."/>
            <person name="Teles M."/>
            <person name="MacKenzie S."/>
            <person name="Amaro C."/>
        </authorList>
    </citation>
    <scope>NUCLEOTIDE SEQUENCE</scope>
</reference>
<sequence>MLFQGTCKLAFLLKTLPPLEGFF</sequence>
<dbReference type="AlphaFoldDB" id="A0A0E9U8F0"/>
<organism evidence="1">
    <name type="scientific">Anguilla anguilla</name>
    <name type="common">European freshwater eel</name>
    <name type="synonym">Muraena anguilla</name>
    <dbReference type="NCBI Taxonomy" id="7936"/>
    <lineage>
        <taxon>Eukaryota</taxon>
        <taxon>Metazoa</taxon>
        <taxon>Chordata</taxon>
        <taxon>Craniata</taxon>
        <taxon>Vertebrata</taxon>
        <taxon>Euteleostomi</taxon>
        <taxon>Actinopterygii</taxon>
        <taxon>Neopterygii</taxon>
        <taxon>Teleostei</taxon>
        <taxon>Anguilliformes</taxon>
        <taxon>Anguillidae</taxon>
        <taxon>Anguilla</taxon>
    </lineage>
</organism>
<dbReference type="EMBL" id="GBXM01046575">
    <property type="protein sequence ID" value="JAH62002.1"/>
    <property type="molecule type" value="Transcribed_RNA"/>
</dbReference>
<evidence type="ECO:0000313" key="1">
    <source>
        <dbReference type="EMBL" id="JAH62002.1"/>
    </source>
</evidence>